<reference evidence="1" key="1">
    <citation type="submission" date="2021-06" db="EMBL/GenBank/DDBJ databases">
        <authorList>
            <person name="Kallberg Y."/>
            <person name="Tangrot J."/>
            <person name="Rosling A."/>
        </authorList>
    </citation>
    <scope>NUCLEOTIDE SEQUENCE</scope>
    <source>
        <strain evidence="1">28 12/20/2015</strain>
    </source>
</reference>
<dbReference type="Proteomes" id="UP000789366">
    <property type="component" value="Unassembled WGS sequence"/>
</dbReference>
<evidence type="ECO:0000313" key="1">
    <source>
        <dbReference type="EMBL" id="CAG8754987.1"/>
    </source>
</evidence>
<name>A0ACA9QMY8_9GLOM</name>
<comment type="caution">
    <text evidence="1">The sequence shown here is derived from an EMBL/GenBank/DDBJ whole genome shotgun (WGS) entry which is preliminary data.</text>
</comment>
<evidence type="ECO:0000313" key="2">
    <source>
        <dbReference type="Proteomes" id="UP000789366"/>
    </source>
</evidence>
<feature type="non-terminal residue" evidence="1">
    <location>
        <position position="1"/>
    </location>
</feature>
<proteinExistence type="predicted"/>
<sequence>TLTILASFFSRDLQLAMYSNVFFIMALVAGILKAVGKKIV</sequence>
<dbReference type="EMBL" id="CAJVPW010044935">
    <property type="protein sequence ID" value="CAG8754987.1"/>
    <property type="molecule type" value="Genomic_DNA"/>
</dbReference>
<gene>
    <name evidence="1" type="ORF">SPELUC_LOCUS14746</name>
</gene>
<keyword evidence="2" id="KW-1185">Reference proteome</keyword>
<protein>
    <submittedName>
        <fullName evidence="1">12857_t:CDS:1</fullName>
    </submittedName>
</protein>
<accession>A0ACA9QMY8</accession>
<organism evidence="1 2">
    <name type="scientific">Cetraspora pellucida</name>
    <dbReference type="NCBI Taxonomy" id="1433469"/>
    <lineage>
        <taxon>Eukaryota</taxon>
        <taxon>Fungi</taxon>
        <taxon>Fungi incertae sedis</taxon>
        <taxon>Mucoromycota</taxon>
        <taxon>Glomeromycotina</taxon>
        <taxon>Glomeromycetes</taxon>
        <taxon>Diversisporales</taxon>
        <taxon>Gigasporaceae</taxon>
        <taxon>Cetraspora</taxon>
    </lineage>
</organism>